<dbReference type="AlphaFoldDB" id="A0AAD5SAX0"/>
<feature type="region of interest" description="Disordered" evidence="1">
    <location>
        <begin position="1"/>
        <end position="24"/>
    </location>
</feature>
<feature type="compositionally biased region" description="Low complexity" evidence="1">
    <location>
        <begin position="1"/>
        <end position="11"/>
    </location>
</feature>
<evidence type="ECO:0000313" key="2">
    <source>
        <dbReference type="EMBL" id="KAJ3048934.1"/>
    </source>
</evidence>
<comment type="caution">
    <text evidence="2">The sequence shown here is derived from an EMBL/GenBank/DDBJ whole genome shotgun (WGS) entry which is preliminary data.</text>
</comment>
<organism evidence="2 3">
    <name type="scientific">Rhizophlyctis rosea</name>
    <dbReference type="NCBI Taxonomy" id="64517"/>
    <lineage>
        <taxon>Eukaryota</taxon>
        <taxon>Fungi</taxon>
        <taxon>Fungi incertae sedis</taxon>
        <taxon>Chytridiomycota</taxon>
        <taxon>Chytridiomycota incertae sedis</taxon>
        <taxon>Chytridiomycetes</taxon>
        <taxon>Rhizophlyctidales</taxon>
        <taxon>Rhizophlyctidaceae</taxon>
        <taxon>Rhizophlyctis</taxon>
    </lineage>
</organism>
<evidence type="ECO:0000256" key="1">
    <source>
        <dbReference type="SAM" id="MobiDB-lite"/>
    </source>
</evidence>
<feature type="compositionally biased region" description="Acidic residues" evidence="1">
    <location>
        <begin position="407"/>
        <end position="426"/>
    </location>
</feature>
<proteinExistence type="predicted"/>
<sequence>MSTAAPGTPTQPTQPPPPRAPRAGPEIIDRIANYLGRNNAPLLIPCIESDRFEGPNVTLASILEGGGIQRVDALNRPMRLHEIYLYVIHQSALTAVQPRWGDQYIGRTDKIIGRNVETTSVLDPENPAAIVAVQHPTLHQLLPIGTCIPRREYAEFLREVLDLSSNSTSESIADEKTRIHTEYRTRVRQHNPHFEVLESVQRIMKVVDMHVADREENYCLEGLRNSIAKTHILVHVSIKFTTQAYLNQPYNRIAFRFPLVPSTIMFLPRAAFRNQLTKTGSDNVRRPASHKCLRGMRDMSTRRDLEVRKDLKGRKGLELGGKMKGGDVREESKEAKAVTRAFAKFRNEISGGTSRKAPLPQGFEEKTRTLEEEMKEIVDSLLNRFQQIRFDQPRPTRRGQLHIQSSSEEEEDMPGVNEKEDEEGGDGDARGGSSDGKRKYQRK</sequence>
<gene>
    <name evidence="2" type="ORF">HK097_010062</name>
</gene>
<accession>A0AAD5SAX0</accession>
<reference evidence="2" key="1">
    <citation type="submission" date="2020-05" db="EMBL/GenBank/DDBJ databases">
        <title>Phylogenomic resolution of chytrid fungi.</title>
        <authorList>
            <person name="Stajich J.E."/>
            <person name="Amses K."/>
            <person name="Simmons R."/>
            <person name="Seto K."/>
            <person name="Myers J."/>
            <person name="Bonds A."/>
            <person name="Quandt C.A."/>
            <person name="Barry K."/>
            <person name="Liu P."/>
            <person name="Grigoriev I."/>
            <person name="Longcore J.E."/>
            <person name="James T.Y."/>
        </authorList>
    </citation>
    <scope>NUCLEOTIDE SEQUENCE</scope>
    <source>
        <strain evidence="2">JEL0318</strain>
    </source>
</reference>
<evidence type="ECO:0000313" key="3">
    <source>
        <dbReference type="Proteomes" id="UP001212841"/>
    </source>
</evidence>
<name>A0AAD5SAX0_9FUNG</name>
<dbReference type="EMBL" id="JADGJD010000716">
    <property type="protein sequence ID" value="KAJ3048934.1"/>
    <property type="molecule type" value="Genomic_DNA"/>
</dbReference>
<protein>
    <submittedName>
        <fullName evidence="2">Uncharacterized protein</fullName>
    </submittedName>
</protein>
<keyword evidence="3" id="KW-1185">Reference proteome</keyword>
<feature type="region of interest" description="Disordered" evidence="1">
    <location>
        <begin position="389"/>
        <end position="443"/>
    </location>
</feature>
<dbReference type="Proteomes" id="UP001212841">
    <property type="component" value="Unassembled WGS sequence"/>
</dbReference>